<reference evidence="2 3" key="1">
    <citation type="journal article" date="2015" name="ISME J.">
        <title>Draft Genome Sequence of Streptomyces incarnatus NRRL8089, which Produces the Nucleoside Antibiotic Sinefungin.</title>
        <authorList>
            <person name="Oshima K."/>
            <person name="Hattori M."/>
            <person name="Shimizu H."/>
            <person name="Fukuda K."/>
            <person name="Nemoto M."/>
            <person name="Inagaki K."/>
            <person name="Tamura T."/>
        </authorList>
    </citation>
    <scope>NUCLEOTIDE SEQUENCE [LARGE SCALE GENOMIC DNA]</scope>
    <source>
        <strain evidence="2 3">NRRL 8089</strain>
    </source>
</reference>
<feature type="compositionally biased region" description="Basic and acidic residues" evidence="1">
    <location>
        <begin position="39"/>
        <end position="50"/>
    </location>
</feature>
<dbReference type="Proteomes" id="UP000035366">
    <property type="component" value="Chromosome"/>
</dbReference>
<dbReference type="EMBL" id="CP011497">
    <property type="protein sequence ID" value="AKJ13238.1"/>
    <property type="molecule type" value="Genomic_DNA"/>
</dbReference>
<evidence type="ECO:0000313" key="2">
    <source>
        <dbReference type="EMBL" id="AKJ13238.1"/>
    </source>
</evidence>
<name>A0ABN4GHG7_9ACTN</name>
<keyword evidence="3" id="KW-1185">Reference proteome</keyword>
<protein>
    <submittedName>
        <fullName evidence="2">Uncharacterized protein</fullName>
    </submittedName>
</protein>
<evidence type="ECO:0000256" key="1">
    <source>
        <dbReference type="SAM" id="MobiDB-lite"/>
    </source>
</evidence>
<organism evidence="2 3">
    <name type="scientific">Streptomyces incarnatus</name>
    <dbReference type="NCBI Taxonomy" id="665007"/>
    <lineage>
        <taxon>Bacteria</taxon>
        <taxon>Bacillati</taxon>
        <taxon>Actinomycetota</taxon>
        <taxon>Actinomycetes</taxon>
        <taxon>Kitasatosporales</taxon>
        <taxon>Streptomycetaceae</taxon>
        <taxon>Streptomyces</taxon>
    </lineage>
</organism>
<gene>
    <name evidence="2" type="ORF">ABB07_25360</name>
</gene>
<accession>A0ABN4GHG7</accession>
<evidence type="ECO:0000313" key="3">
    <source>
        <dbReference type="Proteomes" id="UP000035366"/>
    </source>
</evidence>
<proteinExistence type="predicted"/>
<feature type="region of interest" description="Disordered" evidence="1">
    <location>
        <begin position="28"/>
        <end position="50"/>
    </location>
</feature>
<sequence length="86" mass="9895">MIEFFQQLEPPEGIWMELLRRTVVMTRSPDPVHNTNAEPRGEGESADYRSQRKAEFGELMPLESLGVELGTSGFATYEKVRPHRYP</sequence>